<feature type="signal peptide" evidence="2">
    <location>
        <begin position="1"/>
        <end position="21"/>
    </location>
</feature>
<keyword evidence="2" id="KW-0732">Signal</keyword>
<feature type="compositionally biased region" description="Pro residues" evidence="1">
    <location>
        <begin position="131"/>
        <end position="154"/>
    </location>
</feature>
<evidence type="ECO:0008006" key="5">
    <source>
        <dbReference type="Google" id="ProtNLM"/>
    </source>
</evidence>
<evidence type="ECO:0000256" key="2">
    <source>
        <dbReference type="SAM" id="SignalP"/>
    </source>
</evidence>
<evidence type="ECO:0000313" key="4">
    <source>
        <dbReference type="Proteomes" id="UP001610818"/>
    </source>
</evidence>
<evidence type="ECO:0000313" key="3">
    <source>
        <dbReference type="EMBL" id="MFH8549378.1"/>
    </source>
</evidence>
<protein>
    <recommendedName>
        <fullName evidence="5">Lipoprotein</fullName>
    </recommendedName>
</protein>
<sequence>MRQLYVPVRWTAAAVAVMATAGCMSIGADGGGDPDPARSAGDRSAAAAPDGGGVSPGDGEAGGDDGGRADAKGGKHGKQGRKGKDKAGSDGSGGSGSDAARASASASRGGDDPAPPTRGGRPTPTQGDPGGPKPTPTPDPPKPTPTPTPEPTPEPSSSAHEPGQGPQLGDRSLEIGSREPSPEAGPA</sequence>
<dbReference type="PROSITE" id="PS51257">
    <property type="entry name" value="PROKAR_LIPOPROTEIN"/>
    <property type="match status" value="1"/>
</dbReference>
<feature type="compositionally biased region" description="Low complexity" evidence="1">
    <location>
        <begin position="37"/>
        <end position="49"/>
    </location>
</feature>
<gene>
    <name evidence="3" type="ORF">ACH4F9_30605</name>
</gene>
<feature type="compositionally biased region" description="Basic and acidic residues" evidence="1">
    <location>
        <begin position="171"/>
        <end position="181"/>
    </location>
</feature>
<dbReference type="PRINTS" id="PR01217">
    <property type="entry name" value="PRICHEXTENSN"/>
</dbReference>
<feature type="compositionally biased region" description="Basic residues" evidence="1">
    <location>
        <begin position="74"/>
        <end position="84"/>
    </location>
</feature>
<keyword evidence="4" id="KW-1185">Reference proteome</keyword>
<accession>A0ABW7QXE4</accession>
<evidence type="ECO:0000256" key="1">
    <source>
        <dbReference type="SAM" id="MobiDB-lite"/>
    </source>
</evidence>
<reference evidence="3 4" key="1">
    <citation type="submission" date="2024-10" db="EMBL/GenBank/DDBJ databases">
        <title>The Natural Products Discovery Center: Release of the First 8490 Sequenced Strains for Exploring Actinobacteria Biosynthetic Diversity.</title>
        <authorList>
            <person name="Kalkreuter E."/>
            <person name="Kautsar S.A."/>
            <person name="Yang D."/>
            <person name="Bader C.D."/>
            <person name="Teijaro C.N."/>
            <person name="Fluegel L."/>
            <person name="Davis C.M."/>
            <person name="Simpson J.R."/>
            <person name="Lauterbach L."/>
            <person name="Steele A.D."/>
            <person name="Gui C."/>
            <person name="Meng S."/>
            <person name="Li G."/>
            <person name="Viehrig K."/>
            <person name="Ye F."/>
            <person name="Su P."/>
            <person name="Kiefer A.F."/>
            <person name="Nichols A."/>
            <person name="Cepeda A.J."/>
            <person name="Yan W."/>
            <person name="Fan B."/>
            <person name="Jiang Y."/>
            <person name="Adhikari A."/>
            <person name="Zheng C.-J."/>
            <person name="Schuster L."/>
            <person name="Cowan T.M."/>
            <person name="Smanski M.J."/>
            <person name="Chevrette M.G."/>
            <person name="De Carvalho L.P.S."/>
            <person name="Shen B."/>
        </authorList>
    </citation>
    <scope>NUCLEOTIDE SEQUENCE [LARGE SCALE GENOMIC DNA]</scope>
    <source>
        <strain evidence="3 4">NPDC017990</strain>
    </source>
</reference>
<proteinExistence type="predicted"/>
<dbReference type="Proteomes" id="UP001610818">
    <property type="component" value="Unassembled WGS sequence"/>
</dbReference>
<feature type="chain" id="PRO_5045812987" description="Lipoprotein" evidence="2">
    <location>
        <begin position="22"/>
        <end position="187"/>
    </location>
</feature>
<organism evidence="3 4">
    <name type="scientific">Streptomyces longisporoflavus</name>
    <dbReference type="NCBI Taxonomy" id="28044"/>
    <lineage>
        <taxon>Bacteria</taxon>
        <taxon>Bacillati</taxon>
        <taxon>Actinomycetota</taxon>
        <taxon>Actinomycetes</taxon>
        <taxon>Kitasatosporales</taxon>
        <taxon>Streptomycetaceae</taxon>
        <taxon>Streptomyces</taxon>
    </lineage>
</organism>
<name>A0ABW7QXE4_9ACTN</name>
<feature type="compositionally biased region" description="Low complexity" evidence="1">
    <location>
        <begin position="97"/>
        <end position="108"/>
    </location>
</feature>
<feature type="compositionally biased region" description="Gly residues" evidence="1">
    <location>
        <begin position="50"/>
        <end position="60"/>
    </location>
</feature>
<dbReference type="EMBL" id="JBIRGQ010000006">
    <property type="protein sequence ID" value="MFH8549378.1"/>
    <property type="molecule type" value="Genomic_DNA"/>
</dbReference>
<dbReference type="RefSeq" id="WP_397715831.1">
    <property type="nucleotide sequence ID" value="NZ_JBIRGN010000006.1"/>
</dbReference>
<comment type="caution">
    <text evidence="3">The sequence shown here is derived from an EMBL/GenBank/DDBJ whole genome shotgun (WGS) entry which is preliminary data.</text>
</comment>
<feature type="region of interest" description="Disordered" evidence="1">
    <location>
        <begin position="24"/>
        <end position="187"/>
    </location>
</feature>
<feature type="compositionally biased region" description="Low complexity" evidence="1">
    <location>
        <begin position="117"/>
        <end position="127"/>
    </location>
</feature>